<dbReference type="PANTHER" id="PTHR44591:SF14">
    <property type="entry name" value="PROTEIN PILG"/>
    <property type="match status" value="1"/>
</dbReference>
<evidence type="ECO:0000313" key="6">
    <source>
        <dbReference type="Proteomes" id="UP001164909"/>
    </source>
</evidence>
<dbReference type="Proteomes" id="UP001164909">
    <property type="component" value="Chromosome"/>
</dbReference>
<evidence type="ECO:0000259" key="4">
    <source>
        <dbReference type="PROSITE" id="PS50110"/>
    </source>
</evidence>
<evidence type="ECO:0000256" key="1">
    <source>
        <dbReference type="ARBA" id="ARBA00022553"/>
    </source>
</evidence>
<evidence type="ECO:0000313" key="5">
    <source>
        <dbReference type="EMBL" id="WAM33762.1"/>
    </source>
</evidence>
<dbReference type="PROSITE" id="PS50110">
    <property type="entry name" value="RESPONSE_REGULATORY"/>
    <property type="match status" value="1"/>
</dbReference>
<dbReference type="PANTHER" id="PTHR44591">
    <property type="entry name" value="STRESS RESPONSE REGULATOR PROTEIN 1"/>
    <property type="match status" value="1"/>
</dbReference>
<dbReference type="EMBL" id="CP113865">
    <property type="protein sequence ID" value="WAM33762.1"/>
    <property type="molecule type" value="Genomic_DNA"/>
</dbReference>
<feature type="domain" description="Response regulatory" evidence="4">
    <location>
        <begin position="2"/>
        <end position="117"/>
    </location>
</feature>
<dbReference type="InterPro" id="IPR001789">
    <property type="entry name" value="Sig_transdc_resp-reg_receiver"/>
</dbReference>
<name>A0ABY7BLN8_9FIRM</name>
<dbReference type="Gene3D" id="3.40.50.2300">
    <property type="match status" value="1"/>
</dbReference>
<accession>A0ABY7BLN8</accession>
<keyword evidence="2" id="KW-0902">Two-component regulatory system</keyword>
<evidence type="ECO:0000256" key="3">
    <source>
        <dbReference type="PROSITE-ProRule" id="PRU00169"/>
    </source>
</evidence>
<keyword evidence="6" id="KW-1185">Reference proteome</keyword>
<dbReference type="RefSeq" id="WP_045168716.1">
    <property type="nucleotide sequence ID" value="NZ_CP113865.1"/>
</dbReference>
<organism evidence="5 6">
    <name type="scientific">Caldicellulosiruptor morganii</name>
    <dbReference type="NCBI Taxonomy" id="1387555"/>
    <lineage>
        <taxon>Bacteria</taxon>
        <taxon>Bacillati</taxon>
        <taxon>Bacillota</taxon>
        <taxon>Bacillota incertae sedis</taxon>
        <taxon>Caldicellulosiruptorales</taxon>
        <taxon>Caldicellulosiruptoraceae</taxon>
        <taxon>Caldicellulosiruptor</taxon>
    </lineage>
</organism>
<feature type="modified residue" description="4-aspartylphosphate" evidence="3">
    <location>
        <position position="52"/>
    </location>
</feature>
<reference evidence="5" key="1">
    <citation type="submission" date="2022-12" db="EMBL/GenBank/DDBJ databases">
        <authorList>
            <person name="Bing R.G."/>
            <person name="Willard D.J."/>
            <person name="Manesh M.J.H."/>
            <person name="Laemthong T."/>
            <person name="Crosby J.R."/>
            <person name="Kelly R.M."/>
        </authorList>
    </citation>
    <scope>NUCLEOTIDE SEQUENCE</scope>
    <source>
        <strain evidence="5">DSM 8990</strain>
    </source>
</reference>
<dbReference type="InterPro" id="IPR050595">
    <property type="entry name" value="Bact_response_regulator"/>
</dbReference>
<dbReference type="Pfam" id="PF00072">
    <property type="entry name" value="Response_reg"/>
    <property type="match status" value="1"/>
</dbReference>
<protein>
    <submittedName>
        <fullName evidence="5">Response regulator</fullName>
    </submittedName>
</protein>
<keyword evidence="1 3" id="KW-0597">Phosphoprotein</keyword>
<dbReference type="SMART" id="SM00448">
    <property type="entry name" value="REC"/>
    <property type="match status" value="1"/>
</dbReference>
<evidence type="ECO:0000256" key="2">
    <source>
        <dbReference type="ARBA" id="ARBA00023012"/>
    </source>
</evidence>
<sequence length="128" mass="14446">MKICIVDDAQFIRQILKDIFTSMGHQVVAEYSSASELIENVEDLEPDIVTLDITMPDMDGLTATRILKNILPDVKVIIISAISQPDIEKEAKKYGAYEFVRKPFSRFVIESIIKQIEDEENSKNGAVL</sequence>
<gene>
    <name evidence="5" type="ORF">OTK00_002300</name>
</gene>
<dbReference type="InterPro" id="IPR011006">
    <property type="entry name" value="CheY-like_superfamily"/>
</dbReference>
<dbReference type="SUPFAM" id="SSF52172">
    <property type="entry name" value="CheY-like"/>
    <property type="match status" value="1"/>
</dbReference>
<proteinExistence type="predicted"/>